<keyword evidence="4" id="KW-1185">Reference proteome</keyword>
<dbReference type="InterPro" id="IPR001254">
    <property type="entry name" value="Trypsin_dom"/>
</dbReference>
<dbReference type="Proteomes" id="UP000075881">
    <property type="component" value="Unassembled WGS sequence"/>
</dbReference>
<dbReference type="PANTHER" id="PTHR24260">
    <property type="match status" value="1"/>
</dbReference>
<dbReference type="SMART" id="SM00020">
    <property type="entry name" value="Tryp_SPc"/>
    <property type="match status" value="1"/>
</dbReference>
<protein>
    <recommendedName>
        <fullName evidence="2">Peptidase S1 domain-containing protein</fullName>
    </recommendedName>
</protein>
<accession>A0A182JV90</accession>
<evidence type="ECO:0000313" key="3">
    <source>
        <dbReference type="EnsemblMetazoa" id="ACHR002422-PA"/>
    </source>
</evidence>
<sequence length="802" mass="89913">MVTRIGICMIELLKLESTTRLSQHVCGCLKMCLLRSLILLDVKLVSNITFTWFTVLHPSTVIIDTILASRAQETPAFATEEMTILNVKSEDCLSPSTRDQELPASQLCAETVELNANECKDTPEGNPLQVRLLHNFKTSPFLVGILSSSFTSGSCNPRRGYTKIGPYRDWLMQVLLERNVSVTPQDFFPIVCAHRFAILRPRADKLMLERNGDVPVNSLQVESIRDRDLNYIVQLEWPEEAKNVPQMNCAGTFVDEQTVLTLAECVIATTPGGIQPIAAIHVTRFRNVSYPIKSIIVHPNYVKSSQKNNIAVVKLQSRQDVVPACIWTYGVLPDSRVDLTGAGLGSLNNYQNFNFDDDRSFNTFVQPAMDYYPWENCTTELAHLTGNRSSEGFSKNEHLCFRSDQWIVPGVCTDVPGAPVLRYINRAGAYFKYVYALTVAGQTCGYGLPTVAVQLAPHVAWLRSVMLDKRSSDGQGTSDSVIVINPDLKRSDECSNGDGSIGICVPYEMCLSTKERLRKGERVTLCTNGTVVCCPWGDIARNSVVNPIRTELDSCEQRYHSIRRQRYAGLSQNESLYTNLPHVAEIGWPQTNGQMSFNCLGYLISASVIVTTARCLETYPHKPTVARIGAMQASDSSNYVIQTIRRLRVHEDYDPQTGVNNIALLILTTPIEINAHHFPGCLYRNDTHLPTRQFVMSQERETTFFEKISPVYQSDCEESLKATLAPGQLCLLKAQPEGVFRVSNRCLRIGDVIVWEHRTEEEDVLDVVYLVGLFSHGECKVENVQIGTRISFYYDWIITNAK</sequence>
<dbReference type="InterPro" id="IPR009003">
    <property type="entry name" value="Peptidase_S1_PA"/>
</dbReference>
<dbReference type="PROSITE" id="PS50240">
    <property type="entry name" value="TRYPSIN_DOM"/>
    <property type="match status" value="2"/>
</dbReference>
<evidence type="ECO:0000256" key="1">
    <source>
        <dbReference type="ARBA" id="ARBA00024195"/>
    </source>
</evidence>
<reference evidence="3" key="2">
    <citation type="submission" date="2020-05" db="UniProtKB">
        <authorList>
            <consortium name="EnsemblMetazoa"/>
        </authorList>
    </citation>
    <scope>IDENTIFICATION</scope>
    <source>
        <strain evidence="3">ACHKN1017</strain>
    </source>
</reference>
<feature type="domain" description="Peptidase S1" evidence="2">
    <location>
        <begin position="231"/>
        <end position="467"/>
    </location>
</feature>
<dbReference type="PANTHER" id="PTHR24260:SF147">
    <property type="entry name" value="EG:BACR7A4.3 PROTEIN-RELATED"/>
    <property type="match status" value="1"/>
</dbReference>
<organism evidence="3 4">
    <name type="scientific">Anopheles christyi</name>
    <dbReference type="NCBI Taxonomy" id="43041"/>
    <lineage>
        <taxon>Eukaryota</taxon>
        <taxon>Metazoa</taxon>
        <taxon>Ecdysozoa</taxon>
        <taxon>Arthropoda</taxon>
        <taxon>Hexapoda</taxon>
        <taxon>Insecta</taxon>
        <taxon>Pterygota</taxon>
        <taxon>Neoptera</taxon>
        <taxon>Endopterygota</taxon>
        <taxon>Diptera</taxon>
        <taxon>Nematocera</taxon>
        <taxon>Culicoidea</taxon>
        <taxon>Culicidae</taxon>
        <taxon>Anophelinae</taxon>
        <taxon>Anopheles</taxon>
    </lineage>
</organism>
<dbReference type="InterPro" id="IPR043504">
    <property type="entry name" value="Peptidase_S1_PA_chymotrypsin"/>
</dbReference>
<dbReference type="VEuPathDB" id="VectorBase:ACHR002422"/>
<dbReference type="Gene3D" id="2.40.10.10">
    <property type="entry name" value="Trypsin-like serine proteases"/>
    <property type="match status" value="3"/>
</dbReference>
<evidence type="ECO:0000313" key="4">
    <source>
        <dbReference type="Proteomes" id="UP000075881"/>
    </source>
</evidence>
<dbReference type="Pfam" id="PF00089">
    <property type="entry name" value="Trypsin"/>
    <property type="match status" value="2"/>
</dbReference>
<dbReference type="STRING" id="43041.A0A182JV90"/>
<feature type="domain" description="Peptidase S1" evidence="2">
    <location>
        <begin position="567"/>
        <end position="802"/>
    </location>
</feature>
<comment type="similarity">
    <text evidence="1">Belongs to the peptidase S1 family. CLIP subfamily.</text>
</comment>
<proteinExistence type="inferred from homology"/>
<name>A0A182JV90_9DIPT</name>
<dbReference type="SUPFAM" id="SSF50494">
    <property type="entry name" value="Trypsin-like serine proteases"/>
    <property type="match status" value="3"/>
</dbReference>
<evidence type="ECO:0000259" key="2">
    <source>
        <dbReference type="PROSITE" id="PS50240"/>
    </source>
</evidence>
<dbReference type="EnsemblMetazoa" id="ACHR002422-RA">
    <property type="protein sequence ID" value="ACHR002422-PA"/>
    <property type="gene ID" value="ACHR002422"/>
</dbReference>
<dbReference type="GO" id="GO:0006508">
    <property type="term" value="P:proteolysis"/>
    <property type="evidence" value="ECO:0007669"/>
    <property type="project" value="InterPro"/>
</dbReference>
<dbReference type="AlphaFoldDB" id="A0A182JV90"/>
<reference evidence="4" key="1">
    <citation type="submission" date="2013-03" db="EMBL/GenBank/DDBJ databases">
        <title>The Genome Sequence of Anopheles christyi ACHKN1017.</title>
        <authorList>
            <consortium name="The Broad Institute Genomics Platform"/>
            <person name="Neafsey D.E."/>
            <person name="Besansky N."/>
            <person name="Walker B."/>
            <person name="Young S.K."/>
            <person name="Zeng Q."/>
            <person name="Gargeya S."/>
            <person name="Fitzgerald M."/>
            <person name="Haas B."/>
            <person name="Abouelleil A."/>
            <person name="Allen A.W."/>
            <person name="Alvarado L."/>
            <person name="Arachchi H.M."/>
            <person name="Berlin A.M."/>
            <person name="Chapman S.B."/>
            <person name="Gainer-Dewar J."/>
            <person name="Goldberg J."/>
            <person name="Griggs A."/>
            <person name="Gujja S."/>
            <person name="Hansen M."/>
            <person name="Howarth C."/>
            <person name="Imamovic A."/>
            <person name="Ireland A."/>
            <person name="Larimer J."/>
            <person name="McCowan C."/>
            <person name="Murphy C."/>
            <person name="Pearson M."/>
            <person name="Poon T.W."/>
            <person name="Priest M."/>
            <person name="Roberts A."/>
            <person name="Saif S."/>
            <person name="Shea T."/>
            <person name="Sisk P."/>
            <person name="Sykes S."/>
            <person name="Wortman J."/>
            <person name="Nusbaum C."/>
            <person name="Birren B."/>
        </authorList>
    </citation>
    <scope>NUCLEOTIDE SEQUENCE [LARGE SCALE GENOMIC DNA]</scope>
    <source>
        <strain evidence="4">ACHKN1017</strain>
    </source>
</reference>
<dbReference type="InterPro" id="IPR051333">
    <property type="entry name" value="CLIP_Serine_Protease"/>
</dbReference>
<dbReference type="GO" id="GO:0004252">
    <property type="term" value="F:serine-type endopeptidase activity"/>
    <property type="evidence" value="ECO:0007669"/>
    <property type="project" value="InterPro"/>
</dbReference>